<dbReference type="AlphaFoldDB" id="A0A382NB11"/>
<feature type="domain" description="DUF58" evidence="1">
    <location>
        <begin position="49"/>
        <end position="132"/>
    </location>
</feature>
<evidence type="ECO:0000259" key="1">
    <source>
        <dbReference type="Pfam" id="PF01882"/>
    </source>
</evidence>
<dbReference type="Pfam" id="PF01882">
    <property type="entry name" value="DUF58"/>
    <property type="match status" value="1"/>
</dbReference>
<gene>
    <name evidence="2" type="ORF">METZ01_LOCUS309605</name>
</gene>
<protein>
    <recommendedName>
        <fullName evidence="1">DUF58 domain-containing protein</fullName>
    </recommendedName>
</protein>
<dbReference type="PANTHER" id="PTHR33608:SF7">
    <property type="entry name" value="DUF58 DOMAIN-CONTAINING PROTEIN"/>
    <property type="match status" value="1"/>
</dbReference>
<dbReference type="EMBL" id="UINC01098318">
    <property type="protein sequence ID" value="SVC56751.1"/>
    <property type="molecule type" value="Genomic_DNA"/>
</dbReference>
<sequence length="136" mass="15643">MTETGTLFDDDFLKKLEYLNVVSGQMIPGHMHGEHRAKKKTDSGIEFADYRQYVSGEDTKNVDWRTYLRLDKLILRIFEEDADLPIYIFFDASKSMDYGVPLKFDYARKIAAALCYIGLLNQDRVNLVGYANGISQ</sequence>
<evidence type="ECO:0000313" key="2">
    <source>
        <dbReference type="EMBL" id="SVC56751.1"/>
    </source>
</evidence>
<feature type="non-terminal residue" evidence="2">
    <location>
        <position position="136"/>
    </location>
</feature>
<organism evidence="2">
    <name type="scientific">marine metagenome</name>
    <dbReference type="NCBI Taxonomy" id="408172"/>
    <lineage>
        <taxon>unclassified sequences</taxon>
        <taxon>metagenomes</taxon>
        <taxon>ecological metagenomes</taxon>
    </lineage>
</organism>
<dbReference type="PANTHER" id="PTHR33608">
    <property type="entry name" value="BLL2464 PROTEIN"/>
    <property type="match status" value="1"/>
</dbReference>
<dbReference type="SUPFAM" id="SSF53300">
    <property type="entry name" value="vWA-like"/>
    <property type="match status" value="1"/>
</dbReference>
<accession>A0A382NB11</accession>
<name>A0A382NB11_9ZZZZ</name>
<dbReference type="InterPro" id="IPR036465">
    <property type="entry name" value="vWFA_dom_sf"/>
</dbReference>
<proteinExistence type="predicted"/>
<reference evidence="2" key="1">
    <citation type="submission" date="2018-05" db="EMBL/GenBank/DDBJ databases">
        <authorList>
            <person name="Lanie J.A."/>
            <person name="Ng W.-L."/>
            <person name="Kazmierczak K.M."/>
            <person name="Andrzejewski T.M."/>
            <person name="Davidsen T.M."/>
            <person name="Wayne K.J."/>
            <person name="Tettelin H."/>
            <person name="Glass J.I."/>
            <person name="Rusch D."/>
            <person name="Podicherti R."/>
            <person name="Tsui H.-C.T."/>
            <person name="Winkler M.E."/>
        </authorList>
    </citation>
    <scope>NUCLEOTIDE SEQUENCE</scope>
</reference>
<dbReference type="InterPro" id="IPR002881">
    <property type="entry name" value="DUF58"/>
</dbReference>